<reference evidence="2 3" key="1">
    <citation type="submission" date="2019-03" db="EMBL/GenBank/DDBJ databases">
        <title>Genomic Encyclopedia of Archaeal and Bacterial Type Strains, Phase II (KMG-II): from individual species to whole genera.</title>
        <authorList>
            <person name="Goeker M."/>
        </authorList>
    </citation>
    <scope>NUCLEOTIDE SEQUENCE [LARGE SCALE GENOMIC DNA]</scope>
    <source>
        <strain evidence="2 3">DSM 28353</strain>
    </source>
</reference>
<dbReference type="InterPro" id="IPR047794">
    <property type="entry name" value="C45_proenzyme-like"/>
</dbReference>
<organism evidence="2 3">
    <name type="scientific">Sphingobacterium yanglingense</name>
    <dbReference type="NCBI Taxonomy" id="1437280"/>
    <lineage>
        <taxon>Bacteria</taxon>
        <taxon>Pseudomonadati</taxon>
        <taxon>Bacteroidota</taxon>
        <taxon>Sphingobacteriia</taxon>
        <taxon>Sphingobacteriales</taxon>
        <taxon>Sphingobacteriaceae</taxon>
        <taxon>Sphingobacterium</taxon>
    </lineage>
</organism>
<comment type="caution">
    <text evidence="2">The sequence shown here is derived from an EMBL/GenBank/DDBJ whole genome shotgun (WGS) entry which is preliminary data.</text>
</comment>
<dbReference type="Pfam" id="PF03417">
    <property type="entry name" value="AAT"/>
    <property type="match status" value="1"/>
</dbReference>
<gene>
    <name evidence="2" type="ORF">CLV99_3534</name>
</gene>
<dbReference type="RefSeq" id="WP_211348568.1">
    <property type="nucleotide sequence ID" value="NZ_SNYV01000016.1"/>
</dbReference>
<proteinExistence type="predicted"/>
<dbReference type="InterPro" id="IPR047803">
    <property type="entry name" value="DCD1A/B-like"/>
</dbReference>
<evidence type="ECO:0000313" key="3">
    <source>
        <dbReference type="Proteomes" id="UP000295292"/>
    </source>
</evidence>
<protein>
    <submittedName>
        <fullName evidence="2">Acyl-CoA:6-aminopenicillanic acid acyl transferase</fullName>
    </submittedName>
</protein>
<dbReference type="AlphaFoldDB" id="A0A4V3DDC5"/>
<dbReference type="Gene3D" id="3.60.60.10">
    <property type="entry name" value="Penicillin V Acylase, Chain A"/>
    <property type="match status" value="1"/>
</dbReference>
<sequence length="553" mass="63208">MGKWLQFVFIILLCSSCVSNRISKRYTRTFDDTSDTVQLVLDQDSLRMLSNKDYLVKNRYGMWELYVSGAPYDLGNRTGLLTEDLFRQQQRVFMDKLEHMVPSKFKQRLVSKFIHWYGRRLDDYIPPSYLDEIYGLSTHLDDAYPYAGDNFSLTLLMHAAHDLGHALRDLAIVGCSSVASWGDKTEDGKLLIGRNFDFYVGDEFAENKVLNFVRPEQGIPFVSVSWPGMIGVVSGMNKEGLTVTMNAGKSTIPLSAKRPISIVAREILERATDIKEAIVIAKEAQSFVSESLMIGSAKDKKAVLLEISPKNFGIYEVDNGNQLVCTNHFQSDTYALDKRNTAHIQESHSQYRYDRLLELLHRENKLNPEKMADILRNRKGMSDTDIGYGNDKSLNHLLAHHAVIFKPEDKLIWVSNSPYQLGAFTAYNLDEVFADSSTIGQSKQIEALTIAEDAFVHSDTFVNYERYKSESDSIAYAIRVKGEMPEERLKNFKELNPNLWLVYYLAGKYWYKQGAYGKAQAEFAHALTLEIPTLQAEKEIRKLWKKANKRRKV</sequence>
<dbReference type="InterPro" id="IPR005079">
    <property type="entry name" value="Peptidase_C45_hydrolase"/>
</dbReference>
<dbReference type="PANTHER" id="PTHR35190">
    <property type="entry name" value="PROTEIN DCD1B"/>
    <property type="match status" value="1"/>
</dbReference>
<feature type="domain" description="Peptidase C45 hydrolase" evidence="1">
    <location>
        <begin position="185"/>
        <end position="414"/>
    </location>
</feature>
<dbReference type="EMBL" id="SNYV01000016">
    <property type="protein sequence ID" value="TDQ75840.1"/>
    <property type="molecule type" value="Genomic_DNA"/>
</dbReference>
<accession>A0A4V3DDC5</accession>
<evidence type="ECO:0000259" key="1">
    <source>
        <dbReference type="Pfam" id="PF03417"/>
    </source>
</evidence>
<dbReference type="Proteomes" id="UP000295292">
    <property type="component" value="Unassembled WGS sequence"/>
</dbReference>
<evidence type="ECO:0000313" key="2">
    <source>
        <dbReference type="EMBL" id="TDQ75840.1"/>
    </source>
</evidence>
<dbReference type="NCBIfam" id="NF040521">
    <property type="entry name" value="C45_proenzyme"/>
    <property type="match status" value="1"/>
</dbReference>
<name>A0A4V3DDC5_9SPHI</name>
<dbReference type="GO" id="GO:0016740">
    <property type="term" value="F:transferase activity"/>
    <property type="evidence" value="ECO:0007669"/>
    <property type="project" value="UniProtKB-KW"/>
</dbReference>
<keyword evidence="3" id="KW-1185">Reference proteome</keyword>
<dbReference type="PANTHER" id="PTHR35190:SF2">
    <property type="entry name" value="PROTEIN DCD1B"/>
    <property type="match status" value="1"/>
</dbReference>
<keyword evidence="2" id="KW-0808">Transferase</keyword>